<evidence type="ECO:0000313" key="2">
    <source>
        <dbReference type="Proteomes" id="UP000037822"/>
    </source>
</evidence>
<comment type="caution">
    <text evidence="1">The sequence shown here is derived from an EMBL/GenBank/DDBJ whole genome shotgun (WGS) entry which is preliminary data.</text>
</comment>
<keyword evidence="2" id="KW-1185">Reference proteome</keyword>
<organism evidence="1 2">
    <name type="scientific">Bosea vaviloviae</name>
    <dbReference type="NCBI Taxonomy" id="1526658"/>
    <lineage>
        <taxon>Bacteria</taxon>
        <taxon>Pseudomonadati</taxon>
        <taxon>Pseudomonadota</taxon>
        <taxon>Alphaproteobacteria</taxon>
        <taxon>Hyphomicrobiales</taxon>
        <taxon>Boseaceae</taxon>
        <taxon>Bosea</taxon>
    </lineage>
</organism>
<dbReference type="Proteomes" id="UP000037822">
    <property type="component" value="Unassembled WGS sequence"/>
</dbReference>
<evidence type="ECO:0000313" key="1">
    <source>
        <dbReference type="EMBL" id="KPH80677.1"/>
    </source>
</evidence>
<dbReference type="EMBL" id="LGSZ01000040">
    <property type="protein sequence ID" value="KPH80677.1"/>
    <property type="molecule type" value="Genomic_DNA"/>
</dbReference>
<dbReference type="PATRIC" id="fig|1526658.3.peg.4066"/>
<gene>
    <name evidence="1" type="ORF">AE618_13140</name>
</gene>
<accession>A0A0N0MC53</accession>
<protein>
    <submittedName>
        <fullName evidence="1">Uncharacterized protein</fullName>
    </submittedName>
</protein>
<reference evidence="1 2" key="1">
    <citation type="submission" date="2015-07" db="EMBL/GenBank/DDBJ databases">
        <title>Whole genome sequencing of Bosea vaviloviae isolated from cave pool.</title>
        <authorList>
            <person name="Tan N.E.H."/>
            <person name="Lee Y.P."/>
            <person name="Gan H.M."/>
            <person name="Barton H."/>
            <person name="Savka M.A."/>
        </authorList>
    </citation>
    <scope>NUCLEOTIDE SEQUENCE [LARGE SCALE GENOMIC DNA]</scope>
    <source>
        <strain evidence="1 2">SD260</strain>
    </source>
</reference>
<dbReference type="AlphaFoldDB" id="A0A0N0MC53"/>
<sequence>METKGWSYFSIIDMCVLRAVVVMTEHGLAVDDAVWHADKWLRLNFAALLEDRDTSYLHGFMRGSSASSGPTAFVDEISGQVSSTAPDHWPRDASASFISIGPEENVGAVLAWARGAITIFDLRAVTGHVLTELAALQPETVATAEDTRRIVFGTLADALRPKPNAEGDDT</sequence>
<proteinExistence type="predicted"/>
<name>A0A0N0MC53_9HYPH</name>